<evidence type="ECO:0000256" key="3">
    <source>
        <dbReference type="ARBA" id="ARBA00023004"/>
    </source>
</evidence>
<dbReference type="Pfam" id="PF00067">
    <property type="entry name" value="p450"/>
    <property type="match status" value="1"/>
</dbReference>
<reference evidence="5" key="1">
    <citation type="journal article" date="2023" name="Mol. Phylogenet. Evol.">
        <title>Genome-scale phylogeny and comparative genomics of the fungal order Sordariales.</title>
        <authorList>
            <person name="Hensen N."/>
            <person name="Bonometti L."/>
            <person name="Westerberg I."/>
            <person name="Brannstrom I.O."/>
            <person name="Guillou S."/>
            <person name="Cros-Aarteil S."/>
            <person name="Calhoun S."/>
            <person name="Haridas S."/>
            <person name="Kuo A."/>
            <person name="Mondo S."/>
            <person name="Pangilinan J."/>
            <person name="Riley R."/>
            <person name="LaButti K."/>
            <person name="Andreopoulos B."/>
            <person name="Lipzen A."/>
            <person name="Chen C."/>
            <person name="Yan M."/>
            <person name="Daum C."/>
            <person name="Ng V."/>
            <person name="Clum A."/>
            <person name="Steindorff A."/>
            <person name="Ohm R.A."/>
            <person name="Martin F."/>
            <person name="Silar P."/>
            <person name="Natvig D.O."/>
            <person name="Lalanne C."/>
            <person name="Gautier V."/>
            <person name="Ament-Velasquez S.L."/>
            <person name="Kruys A."/>
            <person name="Hutchinson M.I."/>
            <person name="Powell A.J."/>
            <person name="Barry K."/>
            <person name="Miller A.N."/>
            <person name="Grigoriev I.V."/>
            <person name="Debuchy R."/>
            <person name="Gladieux P."/>
            <person name="Hiltunen Thoren M."/>
            <person name="Johannesson H."/>
        </authorList>
    </citation>
    <scope>NUCLEOTIDE SEQUENCE</scope>
    <source>
        <strain evidence="5">CBS 508.74</strain>
    </source>
</reference>
<evidence type="ECO:0000256" key="1">
    <source>
        <dbReference type="ARBA" id="ARBA00022617"/>
    </source>
</evidence>
<dbReference type="Proteomes" id="UP001302812">
    <property type="component" value="Unassembled WGS sequence"/>
</dbReference>
<dbReference type="PRINTS" id="PR00385">
    <property type="entry name" value="P450"/>
</dbReference>
<dbReference type="PANTHER" id="PTHR24305">
    <property type="entry name" value="CYTOCHROME P450"/>
    <property type="match status" value="1"/>
</dbReference>
<evidence type="ECO:0000256" key="4">
    <source>
        <dbReference type="PIRSR" id="PIRSR602401-1"/>
    </source>
</evidence>
<feature type="binding site" description="axial binding residue" evidence="4">
    <location>
        <position position="442"/>
    </location>
    <ligand>
        <name>heme</name>
        <dbReference type="ChEBI" id="CHEBI:30413"/>
    </ligand>
    <ligandPart>
        <name>Fe</name>
        <dbReference type="ChEBI" id="CHEBI:18248"/>
    </ligandPart>
</feature>
<dbReference type="GeneID" id="89942754"/>
<dbReference type="GO" id="GO:0004497">
    <property type="term" value="F:monooxygenase activity"/>
    <property type="evidence" value="ECO:0007669"/>
    <property type="project" value="InterPro"/>
</dbReference>
<evidence type="ECO:0000256" key="2">
    <source>
        <dbReference type="ARBA" id="ARBA00022723"/>
    </source>
</evidence>
<dbReference type="CDD" id="cd11060">
    <property type="entry name" value="CYP57A1-like"/>
    <property type="match status" value="1"/>
</dbReference>
<comment type="cofactor">
    <cofactor evidence="4">
        <name>heme</name>
        <dbReference type="ChEBI" id="CHEBI:30413"/>
    </cofactor>
</comment>
<dbReference type="InterPro" id="IPR001128">
    <property type="entry name" value="Cyt_P450"/>
</dbReference>
<gene>
    <name evidence="5" type="ORF">N656DRAFT_831403</name>
</gene>
<keyword evidence="2 4" id="KW-0479">Metal-binding</keyword>
<dbReference type="PANTHER" id="PTHR24305:SF168">
    <property type="entry name" value="P450, PUTATIVE (EUROFUNG)-RELATED"/>
    <property type="match status" value="1"/>
</dbReference>
<keyword evidence="1 4" id="KW-0349">Heme</keyword>
<evidence type="ECO:0000313" key="5">
    <source>
        <dbReference type="EMBL" id="KAK4109845.1"/>
    </source>
</evidence>
<dbReference type="PRINTS" id="PR00463">
    <property type="entry name" value="EP450I"/>
</dbReference>
<dbReference type="AlphaFoldDB" id="A0AAN6QGJ8"/>
<dbReference type="GO" id="GO:0020037">
    <property type="term" value="F:heme binding"/>
    <property type="evidence" value="ECO:0007669"/>
    <property type="project" value="InterPro"/>
</dbReference>
<dbReference type="InterPro" id="IPR002401">
    <property type="entry name" value="Cyt_P450_E_grp-I"/>
</dbReference>
<reference evidence="5" key="2">
    <citation type="submission" date="2023-05" db="EMBL/GenBank/DDBJ databases">
        <authorList>
            <consortium name="Lawrence Berkeley National Laboratory"/>
            <person name="Steindorff A."/>
            <person name="Hensen N."/>
            <person name="Bonometti L."/>
            <person name="Westerberg I."/>
            <person name="Brannstrom I.O."/>
            <person name="Guillou S."/>
            <person name="Cros-Aarteil S."/>
            <person name="Calhoun S."/>
            <person name="Haridas S."/>
            <person name="Kuo A."/>
            <person name="Mondo S."/>
            <person name="Pangilinan J."/>
            <person name="Riley R."/>
            <person name="Labutti K."/>
            <person name="Andreopoulos B."/>
            <person name="Lipzen A."/>
            <person name="Chen C."/>
            <person name="Yanf M."/>
            <person name="Daum C."/>
            <person name="Ng V."/>
            <person name="Clum A."/>
            <person name="Ohm R."/>
            <person name="Martin F."/>
            <person name="Silar P."/>
            <person name="Natvig D."/>
            <person name="Lalanne C."/>
            <person name="Gautier V."/>
            <person name="Ament-Velasquez S.L."/>
            <person name="Kruys A."/>
            <person name="Hutchinson M.I."/>
            <person name="Powell A.J."/>
            <person name="Barry K."/>
            <person name="Miller A.N."/>
            <person name="Grigoriev I.V."/>
            <person name="Debuchy R."/>
            <person name="Gladieux P."/>
            <person name="Thoren M.H."/>
            <person name="Johannesson H."/>
        </authorList>
    </citation>
    <scope>NUCLEOTIDE SEQUENCE</scope>
    <source>
        <strain evidence="5">CBS 508.74</strain>
    </source>
</reference>
<name>A0AAN6QGJ8_9PEZI</name>
<accession>A0AAN6QGJ8</accession>
<keyword evidence="6" id="KW-1185">Reference proteome</keyword>
<dbReference type="InterPro" id="IPR050121">
    <property type="entry name" value="Cytochrome_P450_monoxygenase"/>
</dbReference>
<dbReference type="RefSeq" id="XP_064667415.1">
    <property type="nucleotide sequence ID" value="XM_064818628.1"/>
</dbReference>
<evidence type="ECO:0000313" key="6">
    <source>
        <dbReference type="Proteomes" id="UP001302812"/>
    </source>
</evidence>
<dbReference type="SUPFAM" id="SSF48264">
    <property type="entry name" value="Cytochrome P450"/>
    <property type="match status" value="1"/>
</dbReference>
<keyword evidence="3 4" id="KW-0408">Iron</keyword>
<dbReference type="GO" id="GO:0005506">
    <property type="term" value="F:iron ion binding"/>
    <property type="evidence" value="ECO:0007669"/>
    <property type="project" value="InterPro"/>
</dbReference>
<protein>
    <submittedName>
        <fullName evidence="5">Cytochrome P450 family protein</fullName>
    </submittedName>
</protein>
<dbReference type="Gene3D" id="1.10.630.10">
    <property type="entry name" value="Cytochrome P450"/>
    <property type="match status" value="1"/>
</dbReference>
<comment type="caution">
    <text evidence="5">The sequence shown here is derived from an EMBL/GenBank/DDBJ whole genome shotgun (WGS) entry which is preliminary data.</text>
</comment>
<proteinExistence type="predicted"/>
<organism evidence="5 6">
    <name type="scientific">Canariomyces notabilis</name>
    <dbReference type="NCBI Taxonomy" id="2074819"/>
    <lineage>
        <taxon>Eukaryota</taxon>
        <taxon>Fungi</taxon>
        <taxon>Dikarya</taxon>
        <taxon>Ascomycota</taxon>
        <taxon>Pezizomycotina</taxon>
        <taxon>Sordariomycetes</taxon>
        <taxon>Sordariomycetidae</taxon>
        <taxon>Sordariales</taxon>
        <taxon>Chaetomiaceae</taxon>
        <taxon>Canariomyces</taxon>
    </lineage>
</organism>
<dbReference type="InterPro" id="IPR036396">
    <property type="entry name" value="Cyt_P450_sf"/>
</dbReference>
<dbReference type="GO" id="GO:0016705">
    <property type="term" value="F:oxidoreductase activity, acting on paired donors, with incorporation or reduction of molecular oxygen"/>
    <property type="evidence" value="ECO:0007669"/>
    <property type="project" value="InterPro"/>
</dbReference>
<sequence>MRLFAYSTVLLAIGALFTLVVFRRVRTWSRLRHIPGPRLAGWSRLWLVRQQISGRYMLKFREVSQRYGPVARIGPTYVLISSPTEIRRIWSIRSGYYRAPWYEGFRFDPNRDSLVTTIQPAEHSRIRGLVIPGYSGKRLMPNQEQVMDEHIQKFLSLIERRYVSSRTKFRPWEMARGMQYLTWDVASAVEFGEPFGFLDADADMYDAIAALETMVLPCGIMALLPELLALVKSPLIKPLLPKPTDSHGVGRLLGVIAERIEARYSQKVHRDDVLQVFMRSGLSRDDVESEALLHLFAGSDTTAMAARTTVFYIATCPAAYKRLQAEIDGVAATVTRPVISDGEAKGLRFLQACIKESLRMWPPAAAIAAKISDVDDVISGVKVPAGTSVAVSWLEMMRDKNVFGEDAEIWSPARWLDSDPETLKEMEATQGMAFANGSRWECLGKRLASMELGKVLFELFLRYDFAMTNPVEPFQWNHQGLTMHRNMRVTVTKRETDRDSM</sequence>
<dbReference type="EMBL" id="MU853354">
    <property type="protein sequence ID" value="KAK4109845.1"/>
    <property type="molecule type" value="Genomic_DNA"/>
</dbReference>